<feature type="transmembrane region" description="Helical" evidence="1">
    <location>
        <begin position="32"/>
        <end position="56"/>
    </location>
</feature>
<keyword evidence="1" id="KW-0472">Membrane</keyword>
<evidence type="ECO:0000313" key="4">
    <source>
        <dbReference type="Proteomes" id="UP000185725"/>
    </source>
</evidence>
<sequence>MMKKIVAYFYVSIFTKIDITIIKGYGSNHRCIFFILLFYTALRSIVLHVHLCLAGIKIAPSILQTFYMNIYSLQTRQKNKSCCVQKKRNAKSSDGFFLKIKNIVTALLAIAGK</sequence>
<dbReference type="EMBL" id="FTMF01000002">
    <property type="protein sequence ID" value="SIQ02137.1"/>
    <property type="molecule type" value="Genomic_DNA"/>
</dbReference>
<dbReference type="Proteomes" id="UP000255231">
    <property type="component" value="Unassembled WGS sequence"/>
</dbReference>
<name>A0A381FG56_9FLAO</name>
<dbReference type="EMBL" id="UFVS01000001">
    <property type="protein sequence ID" value="SUX45142.1"/>
    <property type="molecule type" value="Genomic_DNA"/>
</dbReference>
<keyword evidence="1" id="KW-0812">Transmembrane</keyword>
<evidence type="ECO:0000313" key="3">
    <source>
        <dbReference type="EMBL" id="SUX45142.1"/>
    </source>
</evidence>
<reference evidence="3 5" key="2">
    <citation type="submission" date="2018-06" db="EMBL/GenBank/DDBJ databases">
        <authorList>
            <consortium name="Pathogen Informatics"/>
            <person name="Doyle S."/>
        </authorList>
    </citation>
    <scope>NUCLEOTIDE SEQUENCE [LARGE SCALE GENOMIC DNA]</scope>
    <source>
        <strain evidence="3 5">NCTC13560</strain>
    </source>
</reference>
<keyword evidence="4" id="KW-1185">Reference proteome</keyword>
<reference evidence="2 4" key="1">
    <citation type="submission" date="2017-01" db="EMBL/GenBank/DDBJ databases">
        <authorList>
            <person name="Varghese N."/>
            <person name="Submissions S."/>
        </authorList>
    </citation>
    <scope>NUCLEOTIDE SEQUENCE [LARGE SCALE GENOMIC DNA]</scope>
    <source>
        <strain evidence="2 4">ATCC 27950</strain>
    </source>
</reference>
<keyword evidence="1" id="KW-1133">Transmembrane helix</keyword>
<gene>
    <name evidence="3" type="ORF">NCTC13560_02909</name>
    <name evidence="2" type="ORF">SAMN05421682_10241</name>
</gene>
<evidence type="ECO:0000313" key="5">
    <source>
        <dbReference type="Proteomes" id="UP000255231"/>
    </source>
</evidence>
<evidence type="ECO:0000313" key="2">
    <source>
        <dbReference type="EMBL" id="SIQ02137.1"/>
    </source>
</evidence>
<evidence type="ECO:0000256" key="1">
    <source>
        <dbReference type="SAM" id="Phobius"/>
    </source>
</evidence>
<protein>
    <submittedName>
        <fullName evidence="3">Uncharacterized protein</fullName>
    </submittedName>
</protein>
<dbReference type="AlphaFoldDB" id="A0A381FG56"/>
<proteinExistence type="predicted"/>
<organism evidence="3 5">
    <name type="scientific">Chryseobacterium indoltheticum</name>
    <dbReference type="NCBI Taxonomy" id="254"/>
    <lineage>
        <taxon>Bacteria</taxon>
        <taxon>Pseudomonadati</taxon>
        <taxon>Bacteroidota</taxon>
        <taxon>Flavobacteriia</taxon>
        <taxon>Flavobacteriales</taxon>
        <taxon>Weeksellaceae</taxon>
        <taxon>Chryseobacterium group</taxon>
        <taxon>Chryseobacterium</taxon>
    </lineage>
</organism>
<accession>A0A381FG56</accession>
<dbReference type="Proteomes" id="UP000185725">
    <property type="component" value="Unassembled WGS sequence"/>
</dbReference>
<feature type="transmembrane region" description="Helical" evidence="1">
    <location>
        <begin position="7"/>
        <end position="26"/>
    </location>
</feature>